<dbReference type="NCBIfam" id="TIGR04056">
    <property type="entry name" value="OMP_RagA_SusC"/>
    <property type="match status" value="1"/>
</dbReference>
<evidence type="ECO:0000259" key="11">
    <source>
        <dbReference type="Pfam" id="PF00593"/>
    </source>
</evidence>
<evidence type="ECO:0000256" key="10">
    <source>
        <dbReference type="SAM" id="SignalP"/>
    </source>
</evidence>
<evidence type="ECO:0000313" key="13">
    <source>
        <dbReference type="EMBL" id="MFD0834855.1"/>
    </source>
</evidence>
<dbReference type="InterPro" id="IPR023997">
    <property type="entry name" value="TonB-dep_OMP_SusC/RagA_CS"/>
</dbReference>
<dbReference type="Gene3D" id="2.40.170.20">
    <property type="entry name" value="TonB-dependent receptor, beta-barrel domain"/>
    <property type="match status" value="1"/>
</dbReference>
<feature type="domain" description="TonB-dependent receptor plug" evidence="12">
    <location>
        <begin position="116"/>
        <end position="250"/>
    </location>
</feature>
<dbReference type="InterPro" id="IPR012910">
    <property type="entry name" value="Plug_dom"/>
</dbReference>
<sequence>MKKKTTLLFLVFFTTAYTALFAQNITVSGTVTDASNVPLPGVNIQVQNSSGGTATDFDGKYKISAKQGDLLIFSFLGFKTKEVLVRKALINVILEEDASKLDEVVITAFGIKRNEKELGYSATTIQAGDVNTAGRSNAISALQGQVAGLKISKTSGSVGSGFDITIRGLSSMSPSVSSQPLIVVDGVAINNDSYVPNLTGSGENAWVSSSEKYSATSRSNDINPDDIESFNVLKGAAATALYGIRAANGAIIITTKKGKEGKASIVVSSSISSSNVKKTPNLQYVFREGRYGRPYRLYTPETEDGYTLTGVGSGNGPYSWGVRYTDDSFEYNGTVVDLSNDRSYNPFDDVFNTGIDKNVNVSISGASDKFNYFASASNTSEEGIIPGTDYGKTTIRLNSGYQATNSFRMDASISYSKSDSRKPTGGDKSIMSALGYWTPTFPISDFLNPDGSRRNPYPGFIDNPLYNAKYSSLNEDSNRWLANTKLIWSPTEWVNVSYSAQIDNYNSIFNRFVAPDLDEGAGENGFIVNQNVNFTGLESNLLVNFTHDFSNDITSSLLLGNQVSDKQWVSNRQYGEDLLFPRVNHISNTQTGFAVSNDVTTYREVGVFAELKVGLYDQLFLTFTGRNDWLSTLPFKNNSVFYPSASLAYDIHSLFSKDSNSAFSFGKIRVAYAEAGNGTGFGLSGRPYFSVDSDFPWNGVGGYELDDQSSDPNLRPERTKGWEFGADFRFFNNRMRIDYAYFNNKVTDAIFPVNTPPTSGYTSYLRNAGTYNTFGHEILISGDIIKTNNFTYSIDYTFSKNDGKVTSLPDDVPYIDFVTPDPDPTGANLYLQPKEGDRIGSIYGYLSNRTEDGELILGSNGLPTTDFNNKVIVGNSTEDFTMGFGNTIKWKNFNFNFLFEWKKGGDKYSWTSYINNRMGSSEYTLQFRENDTYVFDGVMADPNNAGAYITNTTVVDTSPTSSALYNLFNTTAYWRRNAEVLLQDASWVKLRNIGLSYTLKGNLISKSIDNITLNASANNILIWTPFDGYDPEGSDYSAGSNINGFTGRSIPLAESYSFSVSFKF</sequence>
<dbReference type="InterPro" id="IPR008969">
    <property type="entry name" value="CarboxyPept-like_regulatory"/>
</dbReference>
<protein>
    <submittedName>
        <fullName evidence="13">SusC/RagA family TonB-linked outer membrane protein</fullName>
    </submittedName>
</protein>
<evidence type="ECO:0000256" key="1">
    <source>
        <dbReference type="ARBA" id="ARBA00004571"/>
    </source>
</evidence>
<dbReference type="NCBIfam" id="TIGR04057">
    <property type="entry name" value="SusC_RagA_signa"/>
    <property type="match status" value="1"/>
</dbReference>
<dbReference type="Proteomes" id="UP001597011">
    <property type="component" value="Unassembled WGS sequence"/>
</dbReference>
<feature type="chain" id="PRO_5046282025" evidence="10">
    <location>
        <begin position="23"/>
        <end position="1064"/>
    </location>
</feature>
<keyword evidence="7 8" id="KW-0998">Cell outer membrane</keyword>
<name>A0ABW3BP37_9FLAO</name>
<dbReference type="Pfam" id="PF13715">
    <property type="entry name" value="CarbopepD_reg_2"/>
    <property type="match status" value="1"/>
</dbReference>
<dbReference type="SUPFAM" id="SSF56935">
    <property type="entry name" value="Porins"/>
    <property type="match status" value="1"/>
</dbReference>
<reference evidence="14" key="1">
    <citation type="journal article" date="2019" name="Int. J. Syst. Evol. Microbiol.">
        <title>The Global Catalogue of Microorganisms (GCM) 10K type strain sequencing project: providing services to taxonomists for standard genome sequencing and annotation.</title>
        <authorList>
            <consortium name="The Broad Institute Genomics Platform"/>
            <consortium name="The Broad Institute Genome Sequencing Center for Infectious Disease"/>
            <person name="Wu L."/>
            <person name="Ma J."/>
        </authorList>
    </citation>
    <scope>NUCLEOTIDE SEQUENCE [LARGE SCALE GENOMIC DNA]</scope>
    <source>
        <strain evidence="14">CCUG 60529</strain>
    </source>
</reference>
<dbReference type="InterPro" id="IPR037066">
    <property type="entry name" value="Plug_dom_sf"/>
</dbReference>
<keyword evidence="2 8" id="KW-0813">Transport</keyword>
<keyword evidence="3 8" id="KW-1134">Transmembrane beta strand</keyword>
<evidence type="ECO:0000259" key="12">
    <source>
        <dbReference type="Pfam" id="PF07715"/>
    </source>
</evidence>
<organism evidence="13 14">
    <name type="scientific">Mariniflexile aquimaris</name>
    <dbReference type="NCBI Taxonomy" id="881009"/>
    <lineage>
        <taxon>Bacteria</taxon>
        <taxon>Pseudomonadati</taxon>
        <taxon>Bacteroidota</taxon>
        <taxon>Flavobacteriia</taxon>
        <taxon>Flavobacteriales</taxon>
        <taxon>Flavobacteriaceae</taxon>
        <taxon>Mariniflexile</taxon>
    </lineage>
</organism>
<dbReference type="EMBL" id="JBHTIB010000002">
    <property type="protein sequence ID" value="MFD0834855.1"/>
    <property type="molecule type" value="Genomic_DNA"/>
</dbReference>
<dbReference type="Pfam" id="PF00593">
    <property type="entry name" value="TonB_dep_Rec_b-barrel"/>
    <property type="match status" value="1"/>
</dbReference>
<dbReference type="InterPro" id="IPR023996">
    <property type="entry name" value="TonB-dep_OMP_SusC/RagA"/>
</dbReference>
<dbReference type="Pfam" id="PF07715">
    <property type="entry name" value="Plug"/>
    <property type="match status" value="1"/>
</dbReference>
<keyword evidence="4 8" id="KW-0812">Transmembrane</keyword>
<proteinExistence type="inferred from homology"/>
<evidence type="ECO:0000256" key="6">
    <source>
        <dbReference type="ARBA" id="ARBA00023136"/>
    </source>
</evidence>
<evidence type="ECO:0000256" key="7">
    <source>
        <dbReference type="ARBA" id="ARBA00023237"/>
    </source>
</evidence>
<dbReference type="Gene3D" id="2.60.40.1120">
    <property type="entry name" value="Carboxypeptidase-like, regulatory domain"/>
    <property type="match status" value="1"/>
</dbReference>
<evidence type="ECO:0000256" key="4">
    <source>
        <dbReference type="ARBA" id="ARBA00022692"/>
    </source>
</evidence>
<keyword evidence="10" id="KW-0732">Signal</keyword>
<dbReference type="SUPFAM" id="SSF49464">
    <property type="entry name" value="Carboxypeptidase regulatory domain-like"/>
    <property type="match status" value="1"/>
</dbReference>
<feature type="domain" description="TonB-dependent receptor-like beta-barrel" evidence="11">
    <location>
        <begin position="434"/>
        <end position="1020"/>
    </location>
</feature>
<evidence type="ECO:0000256" key="3">
    <source>
        <dbReference type="ARBA" id="ARBA00022452"/>
    </source>
</evidence>
<gene>
    <name evidence="13" type="ORF">ACFQ0I_03695</name>
</gene>
<dbReference type="Gene3D" id="2.170.130.10">
    <property type="entry name" value="TonB-dependent receptor, plug domain"/>
    <property type="match status" value="1"/>
</dbReference>
<comment type="caution">
    <text evidence="13">The sequence shown here is derived from an EMBL/GenBank/DDBJ whole genome shotgun (WGS) entry which is preliminary data.</text>
</comment>
<keyword evidence="14" id="KW-1185">Reference proteome</keyword>
<dbReference type="InterPro" id="IPR036942">
    <property type="entry name" value="Beta-barrel_TonB_sf"/>
</dbReference>
<evidence type="ECO:0000256" key="2">
    <source>
        <dbReference type="ARBA" id="ARBA00022448"/>
    </source>
</evidence>
<dbReference type="InterPro" id="IPR039426">
    <property type="entry name" value="TonB-dep_rcpt-like"/>
</dbReference>
<keyword evidence="5 9" id="KW-0798">TonB box</keyword>
<dbReference type="RefSeq" id="WP_379939446.1">
    <property type="nucleotide sequence ID" value="NZ_JBHTIB010000002.1"/>
</dbReference>
<evidence type="ECO:0000256" key="8">
    <source>
        <dbReference type="PROSITE-ProRule" id="PRU01360"/>
    </source>
</evidence>
<evidence type="ECO:0000256" key="5">
    <source>
        <dbReference type="ARBA" id="ARBA00023077"/>
    </source>
</evidence>
<keyword evidence="6 8" id="KW-0472">Membrane</keyword>
<comment type="similarity">
    <text evidence="8 9">Belongs to the TonB-dependent receptor family.</text>
</comment>
<feature type="signal peptide" evidence="10">
    <location>
        <begin position="1"/>
        <end position="22"/>
    </location>
</feature>
<accession>A0ABW3BP37</accession>
<comment type="subcellular location">
    <subcellularLocation>
        <location evidence="1 8">Cell outer membrane</location>
        <topology evidence="1 8">Multi-pass membrane protein</topology>
    </subcellularLocation>
</comment>
<dbReference type="InterPro" id="IPR000531">
    <property type="entry name" value="Beta-barrel_TonB"/>
</dbReference>
<dbReference type="PROSITE" id="PS52016">
    <property type="entry name" value="TONB_DEPENDENT_REC_3"/>
    <property type="match status" value="1"/>
</dbReference>
<evidence type="ECO:0000256" key="9">
    <source>
        <dbReference type="RuleBase" id="RU003357"/>
    </source>
</evidence>
<evidence type="ECO:0000313" key="14">
    <source>
        <dbReference type="Proteomes" id="UP001597011"/>
    </source>
</evidence>